<protein>
    <submittedName>
        <fullName evidence="2">Phytanoyl-CoA dioxygenase family protein</fullName>
    </submittedName>
</protein>
<dbReference type="InterPro" id="IPR008775">
    <property type="entry name" value="Phytyl_CoA_dOase-like"/>
</dbReference>
<sequence>MLSAKEITFYKEQGYLLPKEPLFSEEKQIALSAIFEEHLAAKGEKLSDELDTPHFRDHRLFDFLLAPEVLKVVEDIIGPNIGLWSSHFISKEPGKGRRTPWHEDSAYWKGKFDQLDKIVTIWLAIDDSTLENGCMGVVPGTHTNGFSEYETVQKDDNSTFQTEIKKGTFKQEDVVWFELKKGHYSLHDARIIHGANANTSPNRRCGYTMRYFSLDMKFNEELNPGHLIYYAQGENLAKNPLVYV</sequence>
<dbReference type="Pfam" id="PF05721">
    <property type="entry name" value="PhyH"/>
    <property type="match status" value="1"/>
</dbReference>
<reference evidence="3" key="1">
    <citation type="journal article" date="2019" name="Int. J. Syst. Evol. Microbiol.">
        <title>The Global Catalogue of Microorganisms (GCM) 10K type strain sequencing project: providing services to taxonomists for standard genome sequencing and annotation.</title>
        <authorList>
            <consortium name="The Broad Institute Genomics Platform"/>
            <consortium name="The Broad Institute Genome Sequencing Center for Infectious Disease"/>
            <person name="Wu L."/>
            <person name="Ma J."/>
        </authorList>
    </citation>
    <scope>NUCLEOTIDE SEQUENCE [LARGE SCALE GENOMIC DNA]</scope>
    <source>
        <strain evidence="3">CCUG 61485</strain>
    </source>
</reference>
<keyword evidence="2" id="KW-0223">Dioxygenase</keyword>
<comment type="caution">
    <text evidence="2">The sequence shown here is derived from an EMBL/GenBank/DDBJ whole genome shotgun (WGS) entry which is preliminary data.</text>
</comment>
<comment type="cofactor">
    <cofactor evidence="1">
        <name>Fe(2+)</name>
        <dbReference type="ChEBI" id="CHEBI:29033"/>
    </cofactor>
</comment>
<dbReference type="Proteomes" id="UP001597201">
    <property type="component" value="Unassembled WGS sequence"/>
</dbReference>
<accession>A0ABW3Y1J1</accession>
<keyword evidence="3" id="KW-1185">Reference proteome</keyword>
<name>A0ABW3Y1J1_9FLAO</name>
<keyword evidence="2" id="KW-0560">Oxidoreductase</keyword>
<evidence type="ECO:0000313" key="3">
    <source>
        <dbReference type="Proteomes" id="UP001597201"/>
    </source>
</evidence>
<evidence type="ECO:0000313" key="2">
    <source>
        <dbReference type="EMBL" id="MFD1314887.1"/>
    </source>
</evidence>
<dbReference type="SUPFAM" id="SSF51197">
    <property type="entry name" value="Clavaminate synthase-like"/>
    <property type="match status" value="1"/>
</dbReference>
<proteinExistence type="predicted"/>
<dbReference type="EMBL" id="JBHTMY010000002">
    <property type="protein sequence ID" value="MFD1314887.1"/>
    <property type="molecule type" value="Genomic_DNA"/>
</dbReference>
<dbReference type="PANTHER" id="PTHR20883">
    <property type="entry name" value="PHYTANOYL-COA DIOXYGENASE DOMAIN CONTAINING 1"/>
    <property type="match status" value="1"/>
</dbReference>
<organism evidence="2 3">
    <name type="scientific">Namhaeicola litoreus</name>
    <dbReference type="NCBI Taxonomy" id="1052145"/>
    <lineage>
        <taxon>Bacteria</taxon>
        <taxon>Pseudomonadati</taxon>
        <taxon>Bacteroidota</taxon>
        <taxon>Flavobacteriia</taxon>
        <taxon>Flavobacteriales</taxon>
        <taxon>Flavobacteriaceae</taxon>
        <taxon>Namhaeicola</taxon>
    </lineage>
</organism>
<gene>
    <name evidence="2" type="ORF">ACFQ39_04615</name>
</gene>
<evidence type="ECO:0000256" key="1">
    <source>
        <dbReference type="ARBA" id="ARBA00001954"/>
    </source>
</evidence>
<dbReference type="PANTHER" id="PTHR20883:SF48">
    <property type="entry name" value="ECTOINE DIOXYGENASE"/>
    <property type="match status" value="1"/>
</dbReference>
<dbReference type="GO" id="GO:0051213">
    <property type="term" value="F:dioxygenase activity"/>
    <property type="evidence" value="ECO:0007669"/>
    <property type="project" value="UniProtKB-KW"/>
</dbReference>
<dbReference type="Gene3D" id="2.60.120.620">
    <property type="entry name" value="q2cbj1_9rhob like domain"/>
    <property type="match status" value="1"/>
</dbReference>
<dbReference type="RefSeq" id="WP_377176813.1">
    <property type="nucleotide sequence ID" value="NZ_JBHTMY010000002.1"/>
</dbReference>